<feature type="compositionally biased region" description="Basic and acidic residues" evidence="7">
    <location>
        <begin position="12"/>
        <end position="21"/>
    </location>
</feature>
<evidence type="ECO:0000256" key="6">
    <source>
        <dbReference type="PIRNR" id="PIRNR018267"/>
    </source>
</evidence>
<comment type="similarity">
    <text evidence="6">Belongs to the vsr family.</text>
</comment>
<keyword evidence="3 6" id="KW-0227">DNA damage</keyword>
<dbReference type="EMBL" id="FNFV01000004">
    <property type="protein sequence ID" value="SDK70084.1"/>
    <property type="molecule type" value="Genomic_DNA"/>
</dbReference>
<evidence type="ECO:0000313" key="8">
    <source>
        <dbReference type="EMBL" id="SDK70084.1"/>
    </source>
</evidence>
<dbReference type="InterPro" id="IPR004603">
    <property type="entry name" value="DNA_mismatch_endonuc_vsr"/>
</dbReference>
<dbReference type="RefSeq" id="WP_092500345.1">
    <property type="nucleotide sequence ID" value="NZ_FNFV01000004.1"/>
</dbReference>
<feature type="region of interest" description="Disordered" evidence="7">
    <location>
        <begin position="1"/>
        <end position="21"/>
    </location>
</feature>
<keyword evidence="2 6" id="KW-0255">Endonuclease</keyword>
<keyword evidence="1 6" id="KW-0540">Nuclease</keyword>
<dbReference type="GO" id="GO:0016787">
    <property type="term" value="F:hydrolase activity"/>
    <property type="evidence" value="ECO:0007669"/>
    <property type="project" value="UniProtKB-KW"/>
</dbReference>
<reference evidence="9" key="1">
    <citation type="submission" date="2016-10" db="EMBL/GenBank/DDBJ databases">
        <authorList>
            <person name="Varghese N."/>
            <person name="Submissions S."/>
        </authorList>
    </citation>
    <scope>NUCLEOTIDE SEQUENCE [LARGE SCALE GENOMIC DNA]</scope>
    <source>
        <strain evidence="9">CGMCC 1.10789</strain>
    </source>
</reference>
<evidence type="ECO:0000256" key="1">
    <source>
        <dbReference type="ARBA" id="ARBA00022722"/>
    </source>
</evidence>
<name>A0A1G9E1U9_9RHOB</name>
<protein>
    <recommendedName>
        <fullName evidence="6">Very short patch repair endonuclease</fullName>
        <ecNumber evidence="6">3.1.-.-</ecNumber>
    </recommendedName>
</protein>
<dbReference type="SUPFAM" id="SSF52980">
    <property type="entry name" value="Restriction endonuclease-like"/>
    <property type="match status" value="1"/>
</dbReference>
<dbReference type="Gene3D" id="3.40.960.10">
    <property type="entry name" value="VSR Endonuclease"/>
    <property type="match status" value="1"/>
</dbReference>
<organism evidence="8 9">
    <name type="scientific">Meinhardsimonia xiamenensis</name>
    <dbReference type="NCBI Taxonomy" id="990712"/>
    <lineage>
        <taxon>Bacteria</taxon>
        <taxon>Pseudomonadati</taxon>
        <taxon>Pseudomonadota</taxon>
        <taxon>Alphaproteobacteria</taxon>
        <taxon>Rhodobacterales</taxon>
        <taxon>Paracoccaceae</taxon>
        <taxon>Meinhardsimonia</taxon>
    </lineage>
</organism>
<dbReference type="GO" id="GO:0006298">
    <property type="term" value="P:mismatch repair"/>
    <property type="evidence" value="ECO:0007669"/>
    <property type="project" value="UniProtKB-UniRule"/>
</dbReference>
<dbReference type="Proteomes" id="UP000199328">
    <property type="component" value="Unassembled WGS sequence"/>
</dbReference>
<dbReference type="NCBIfam" id="TIGR00632">
    <property type="entry name" value="vsr"/>
    <property type="match status" value="1"/>
</dbReference>
<gene>
    <name evidence="8" type="ORF">SAMN05216257_104116</name>
</gene>
<dbReference type="InterPro" id="IPR011335">
    <property type="entry name" value="Restrct_endonuc-II-like"/>
</dbReference>
<dbReference type="Pfam" id="PF03852">
    <property type="entry name" value="Vsr"/>
    <property type="match status" value="1"/>
</dbReference>
<keyword evidence="5 6" id="KW-0234">DNA repair</keyword>
<dbReference type="GO" id="GO:0004519">
    <property type="term" value="F:endonuclease activity"/>
    <property type="evidence" value="ECO:0007669"/>
    <property type="project" value="UniProtKB-KW"/>
</dbReference>
<evidence type="ECO:0000256" key="4">
    <source>
        <dbReference type="ARBA" id="ARBA00022801"/>
    </source>
</evidence>
<sequence>MDRLTPAARSENMSRIRSRDTKPELRVRKALHAMGFRFRLHRRDLPGRPDIVLPKHRTVVFVHGCFWHRHSGCPNAAEPKTRAEFWRRKFEANVARDAKARAELERAGWKVVVIWECETGNPETLERVIRERLPAPAVRAPARENRGTA</sequence>
<dbReference type="STRING" id="990712.SAMN05216257_104116"/>
<comment type="function">
    <text evidence="6">May nick specific sequences that contain T:G mispairs resulting from m5C-deamination.</text>
</comment>
<evidence type="ECO:0000256" key="3">
    <source>
        <dbReference type="ARBA" id="ARBA00022763"/>
    </source>
</evidence>
<accession>A0A1G9E1U9</accession>
<dbReference type="AlphaFoldDB" id="A0A1G9E1U9"/>
<dbReference type="EC" id="3.1.-.-" evidence="6"/>
<dbReference type="CDD" id="cd00221">
    <property type="entry name" value="Vsr"/>
    <property type="match status" value="1"/>
</dbReference>
<keyword evidence="9" id="KW-1185">Reference proteome</keyword>
<evidence type="ECO:0000256" key="5">
    <source>
        <dbReference type="ARBA" id="ARBA00023204"/>
    </source>
</evidence>
<dbReference type="PIRSF" id="PIRSF018267">
    <property type="entry name" value="VSR_endonuc"/>
    <property type="match status" value="1"/>
</dbReference>
<evidence type="ECO:0000256" key="2">
    <source>
        <dbReference type="ARBA" id="ARBA00022759"/>
    </source>
</evidence>
<evidence type="ECO:0000256" key="7">
    <source>
        <dbReference type="SAM" id="MobiDB-lite"/>
    </source>
</evidence>
<proteinExistence type="inferred from homology"/>
<dbReference type="OrthoDB" id="9801520at2"/>
<keyword evidence="4 6" id="KW-0378">Hydrolase</keyword>
<evidence type="ECO:0000313" key="9">
    <source>
        <dbReference type="Proteomes" id="UP000199328"/>
    </source>
</evidence>